<dbReference type="NCBIfam" id="TIGR04183">
    <property type="entry name" value="Por_Secre_tail"/>
    <property type="match status" value="1"/>
</dbReference>
<name>A0ABY4KI99_9FLAO</name>
<protein>
    <submittedName>
        <fullName evidence="5">T9SS type A sorting domain-containing protein</fullName>
    </submittedName>
</protein>
<evidence type="ECO:0000259" key="3">
    <source>
        <dbReference type="Pfam" id="PF18962"/>
    </source>
</evidence>
<evidence type="ECO:0000313" key="6">
    <source>
        <dbReference type="Proteomes" id="UP000830583"/>
    </source>
</evidence>
<reference evidence="5" key="1">
    <citation type="submission" date="2022-04" db="EMBL/GenBank/DDBJ databases">
        <title>Consumption of N2O by Flavobacterium azooxidireducens sp. nov. isolated from Decomposing Leaf Litter of Phragmites australis (Cav.).</title>
        <authorList>
            <person name="Behrendt U."/>
            <person name="Spanner T."/>
            <person name="Augustin J."/>
            <person name="Horn M.A."/>
            <person name="Kolb S."/>
            <person name="Ulrich A."/>
        </authorList>
    </citation>
    <scope>NUCLEOTIDE SEQUENCE</scope>
    <source>
        <strain evidence="5">IGB 4-14</strain>
    </source>
</reference>
<feature type="domain" description="Ig-like" evidence="4">
    <location>
        <begin position="443"/>
        <end position="486"/>
    </location>
</feature>
<dbReference type="RefSeq" id="WP_248434130.1">
    <property type="nucleotide sequence ID" value="NZ_CP096205.1"/>
</dbReference>
<dbReference type="Pfam" id="PF19081">
    <property type="entry name" value="Ig_7"/>
    <property type="match status" value="1"/>
</dbReference>
<dbReference type="Proteomes" id="UP000830583">
    <property type="component" value="Chromosome"/>
</dbReference>
<dbReference type="InterPro" id="IPR026444">
    <property type="entry name" value="Secre_tail"/>
</dbReference>
<sequence>MRKITLFVSIFSFFLLKAQTAPTASLTIEQPYNVCDYNTECQTLTANYTELYSTSEYEVSSIPYYFVDQSSLINSYNLLDDKYKTLNLPFDFTFFGNTYSAISIGANGLITFNEVEIDEDCPWQFQTTIPNTNFPIKNAIYGVYQDLNPQISNPETNDYPNLTFKMIGSYPNRKAVYTFYEMGFYVCQYQNQGQTSQIVLHETTNIIDVNIVRRVPCTNWNSGNGLIGIQNIAGNLGFSPPNRNTGSWSAFDESWRFTPSGESITELVWYKNGEFLTNENPMIDCDLNENSPSDTYTATIIYNHSPDNISEITTSQNSTVIPMPVIPEPENIVLCNQNDGFYTVDLTINEFIISNLNPLAFQISYHLSFDEAVNLAYQIQNPSSYVFFNSNQTIYMAIEDYVSGCIYVKPFEISAMPNIAPPNGEPVQSFTEGQTLDDLIVVGENINWYDEPEGGNLLPSTTLLENNTTYYASQTVNGCESRMSTTQRFAILAISSLNLTNFDTNSFQISPNPFLNNVTIINNNTNVNLEVYSVLGQKITSFELINGNNTVNLNNLNSGVYFFKISTDNKSQTFKMIKK</sequence>
<keyword evidence="6" id="KW-1185">Reference proteome</keyword>
<feature type="domain" description="Secretion system C-terminal sorting" evidence="3">
    <location>
        <begin position="509"/>
        <end position="577"/>
    </location>
</feature>
<evidence type="ECO:0000256" key="1">
    <source>
        <dbReference type="ARBA" id="ARBA00022729"/>
    </source>
</evidence>
<accession>A0ABY4KI99</accession>
<evidence type="ECO:0000313" key="5">
    <source>
        <dbReference type="EMBL" id="UPQ79135.1"/>
    </source>
</evidence>
<dbReference type="InterPro" id="IPR044023">
    <property type="entry name" value="Ig_7"/>
</dbReference>
<feature type="signal peptide" evidence="2">
    <location>
        <begin position="1"/>
        <end position="23"/>
    </location>
</feature>
<organism evidence="5 6">
    <name type="scientific">Flavobacterium azooxidireducens</name>
    <dbReference type="NCBI Taxonomy" id="1871076"/>
    <lineage>
        <taxon>Bacteria</taxon>
        <taxon>Pseudomonadati</taxon>
        <taxon>Bacteroidota</taxon>
        <taxon>Flavobacteriia</taxon>
        <taxon>Flavobacteriales</taxon>
        <taxon>Flavobacteriaceae</taxon>
        <taxon>Flavobacterium</taxon>
    </lineage>
</organism>
<evidence type="ECO:0000259" key="4">
    <source>
        <dbReference type="Pfam" id="PF19081"/>
    </source>
</evidence>
<gene>
    <name evidence="5" type="ORF">M0M57_16130</name>
</gene>
<feature type="chain" id="PRO_5045582595" evidence="2">
    <location>
        <begin position="24"/>
        <end position="579"/>
    </location>
</feature>
<dbReference type="Pfam" id="PF18962">
    <property type="entry name" value="Por_Secre_tail"/>
    <property type="match status" value="1"/>
</dbReference>
<dbReference type="EMBL" id="CP096205">
    <property type="protein sequence ID" value="UPQ79135.1"/>
    <property type="molecule type" value="Genomic_DNA"/>
</dbReference>
<keyword evidence="1 2" id="KW-0732">Signal</keyword>
<evidence type="ECO:0000256" key="2">
    <source>
        <dbReference type="SAM" id="SignalP"/>
    </source>
</evidence>
<proteinExistence type="predicted"/>